<dbReference type="InterPro" id="IPR051934">
    <property type="entry name" value="Phage_Tail_Fiber_Structural"/>
</dbReference>
<evidence type="ECO:0000259" key="2">
    <source>
        <dbReference type="Pfam" id="PF12571"/>
    </source>
</evidence>
<organism evidence="3 4">
    <name type="scientific">Alkalilimnicola ehrlichii</name>
    <dbReference type="NCBI Taxonomy" id="351052"/>
    <lineage>
        <taxon>Bacteria</taxon>
        <taxon>Pseudomonadati</taxon>
        <taxon>Pseudomonadota</taxon>
        <taxon>Gammaproteobacteria</taxon>
        <taxon>Chromatiales</taxon>
        <taxon>Ectothiorhodospiraceae</taxon>
        <taxon>Alkalilimnicola</taxon>
    </lineage>
</organism>
<feature type="compositionally biased region" description="Polar residues" evidence="1">
    <location>
        <begin position="215"/>
        <end position="244"/>
    </location>
</feature>
<keyword evidence="4" id="KW-1185">Reference proteome</keyword>
<dbReference type="OrthoDB" id="9810174at2"/>
<dbReference type="PANTHER" id="PTHR35191:SF1">
    <property type="entry name" value="PROPHAGE SIDE TAIL FIBER PROTEIN HOMOLOG STFQ-RELATED"/>
    <property type="match status" value="1"/>
</dbReference>
<proteinExistence type="predicted"/>
<feature type="domain" description="Phage tail fibre protein N-terminal" evidence="2">
    <location>
        <begin position="1"/>
        <end position="138"/>
    </location>
</feature>
<evidence type="ECO:0000313" key="4">
    <source>
        <dbReference type="Proteomes" id="UP000256763"/>
    </source>
</evidence>
<evidence type="ECO:0000313" key="3">
    <source>
        <dbReference type="EMBL" id="RFA39398.1"/>
    </source>
</evidence>
<feature type="compositionally biased region" description="Polar residues" evidence="1">
    <location>
        <begin position="263"/>
        <end position="274"/>
    </location>
</feature>
<feature type="region of interest" description="Disordered" evidence="1">
    <location>
        <begin position="206"/>
        <end position="328"/>
    </location>
</feature>
<dbReference type="Proteomes" id="UP000256763">
    <property type="component" value="Unassembled WGS sequence"/>
</dbReference>
<dbReference type="SUPFAM" id="SSF88874">
    <property type="entry name" value="Receptor-binding domain of short tail fibre protein gp12"/>
    <property type="match status" value="1"/>
</dbReference>
<accession>A0A3E0X2Y9</accession>
<evidence type="ECO:0000256" key="1">
    <source>
        <dbReference type="SAM" id="MobiDB-lite"/>
    </source>
</evidence>
<name>A0A3E0X2Y9_9GAMM</name>
<dbReference type="PANTHER" id="PTHR35191">
    <property type="entry name" value="PROPHAGE SIDE TAIL FIBER PROTEIN HOMOLOG STFQ-RELATED"/>
    <property type="match status" value="1"/>
</dbReference>
<dbReference type="Pfam" id="PF12571">
    <property type="entry name" value="Phage_tail_fib"/>
    <property type="match status" value="1"/>
</dbReference>
<comment type="caution">
    <text evidence="3">The sequence shown here is derived from an EMBL/GenBank/DDBJ whole genome shotgun (WGS) entry which is preliminary data.</text>
</comment>
<sequence>MSQYYAILTDIGLAKLAQAEADGQKLQLVEFAVGDGGGNYVAPESSWTALTHEVWRGTLNRVYVSETDDQVFVIEGVVPRAAGGWYIREFAAFDSEGDLIVVAATPERYKPVEGEGADTDQHLRILVRYSNTNTVTVDDTPDMIFARQDYVDDQIQAAIRKAIPQRLIAMYDGPANAIPEGWVLCDGNNGTPDLRDKFVVAAGLNYPVGDESGSNEKTTSTNGSHNHGGTNSAGEHSHSNTFSVSGHPLSIGQMPSHDHVLQGRNTSGSSSTFNGVAGLSSDPVTSSSSPINSRGNGNPHAHGLTGGIQANGSHSHDIESDGDHSHTVDVRPPYYALAFIMKL</sequence>
<protein>
    <recommendedName>
        <fullName evidence="2">Phage tail fibre protein N-terminal domain-containing protein</fullName>
    </recommendedName>
</protein>
<dbReference type="CDD" id="cd22641">
    <property type="entry name" value="C24-like"/>
    <property type="match status" value="1"/>
</dbReference>
<feature type="compositionally biased region" description="Basic and acidic residues" evidence="1">
    <location>
        <begin position="314"/>
        <end position="328"/>
    </location>
</feature>
<gene>
    <name evidence="3" type="ORF">CAL65_00925</name>
</gene>
<dbReference type="EMBL" id="NFZW01000001">
    <property type="protein sequence ID" value="RFA39398.1"/>
    <property type="molecule type" value="Genomic_DNA"/>
</dbReference>
<reference evidence="4" key="1">
    <citation type="submission" date="2017-05" db="EMBL/GenBank/DDBJ databases">
        <authorList>
            <person name="Sharma S."/>
            <person name="Sidhu C."/>
            <person name="Pinnaka A.K."/>
        </authorList>
    </citation>
    <scope>NUCLEOTIDE SEQUENCE [LARGE SCALE GENOMIC DNA]</scope>
    <source>
        <strain evidence="4">AK93</strain>
    </source>
</reference>
<feature type="compositionally biased region" description="Low complexity" evidence="1">
    <location>
        <begin position="280"/>
        <end position="293"/>
    </location>
</feature>
<dbReference type="RefSeq" id="WP_116300645.1">
    <property type="nucleotide sequence ID" value="NZ_NFZV01000001.1"/>
</dbReference>
<dbReference type="AlphaFoldDB" id="A0A3E0X2Y9"/>
<dbReference type="InterPro" id="IPR022225">
    <property type="entry name" value="Phage_tail_fibre_N"/>
</dbReference>